<dbReference type="Pfam" id="PF04947">
    <property type="entry name" value="Pox_VLTF3"/>
    <property type="match status" value="1"/>
</dbReference>
<protein>
    <submittedName>
        <fullName evidence="2">Uncharacterized protein</fullName>
    </submittedName>
</protein>
<proteinExistence type="predicted"/>
<keyword evidence="1" id="KW-0175">Coiled coil</keyword>
<dbReference type="AlphaFoldDB" id="A0A6C0CMG0"/>
<reference evidence="2" key="1">
    <citation type="journal article" date="2020" name="Nature">
        <title>Giant virus diversity and host interactions through global metagenomics.</title>
        <authorList>
            <person name="Schulz F."/>
            <person name="Roux S."/>
            <person name="Paez-Espino D."/>
            <person name="Jungbluth S."/>
            <person name="Walsh D.A."/>
            <person name="Denef V.J."/>
            <person name="McMahon K.D."/>
            <person name="Konstantinidis K.T."/>
            <person name="Eloe-Fadrosh E.A."/>
            <person name="Kyrpides N.C."/>
            <person name="Woyke T."/>
        </authorList>
    </citation>
    <scope>NUCLEOTIDE SEQUENCE</scope>
    <source>
        <strain evidence="2">GVMAG-M-3300021375-17</strain>
    </source>
</reference>
<feature type="coiled-coil region" evidence="1">
    <location>
        <begin position="45"/>
        <end position="97"/>
    </location>
</feature>
<evidence type="ECO:0000256" key="1">
    <source>
        <dbReference type="SAM" id="Coils"/>
    </source>
</evidence>
<dbReference type="InterPro" id="IPR007031">
    <property type="entry name" value="Poxvirus_VLTF3"/>
</dbReference>
<name>A0A6C0CMG0_9ZZZZ</name>
<organism evidence="2">
    <name type="scientific">viral metagenome</name>
    <dbReference type="NCBI Taxonomy" id="1070528"/>
    <lineage>
        <taxon>unclassified sequences</taxon>
        <taxon>metagenomes</taxon>
        <taxon>organismal metagenomes</taxon>
    </lineage>
</organism>
<sequence>MFLRVYSMDVSTSINNKKESNQSQTLDEKHNDLMQIHHVIEYDTIPKLQSELKELFEEARKIKMNRSERYFELIDQIKDTKKEIKRLQSSRKDYLLQNSKYVFEYYEEKQKISVGENEKDKTTINRFFKIKGKTEESSSLNSEKYKQSKKVYHQYWKNVGSTDIIQTQDYVMDSETCLYCNQGELIPLEEEGVLICNNTTCGKFVIHIINNQKPPNKEIPNEVSYTAYIRLNHFKEILSQFQAKETTKIPEEVLDAVKQRIKKERKNVNELNYLEMRNILSILGYNKYFEHIQYINSILGIKPPIMNEELIETLCVLFIEIQQPWAIFCPITRTNFFNYTYILCQLCVLLNQHQYLPFIPMMKDRIKQLEQDMIWKKVCDYLDWEYFPTV</sequence>
<dbReference type="GO" id="GO:0046782">
    <property type="term" value="P:regulation of viral transcription"/>
    <property type="evidence" value="ECO:0007669"/>
    <property type="project" value="InterPro"/>
</dbReference>
<dbReference type="EMBL" id="MN739454">
    <property type="protein sequence ID" value="QHT05417.1"/>
    <property type="molecule type" value="Genomic_DNA"/>
</dbReference>
<evidence type="ECO:0000313" key="2">
    <source>
        <dbReference type="EMBL" id="QHT05417.1"/>
    </source>
</evidence>
<accession>A0A6C0CMG0</accession>